<dbReference type="SUPFAM" id="SSF54211">
    <property type="entry name" value="Ribosomal protein S5 domain 2-like"/>
    <property type="match status" value="1"/>
</dbReference>
<evidence type="ECO:0000259" key="8">
    <source>
        <dbReference type="SMART" id="SM01340"/>
    </source>
</evidence>
<evidence type="ECO:0000256" key="2">
    <source>
        <dbReference type="ARBA" id="ARBA00021975"/>
    </source>
</evidence>
<dbReference type="FunCoup" id="A0A0D2IZJ6">
    <property type="interactions" value="262"/>
</dbReference>
<dbReference type="EMBL" id="AZAC01000056">
    <property type="protein sequence ID" value="KIX11434.1"/>
    <property type="molecule type" value="Genomic_DNA"/>
</dbReference>
<dbReference type="SUPFAM" id="SSF55874">
    <property type="entry name" value="ATPase domain of HSP90 chaperone/DNA topoisomerase II/histidine kinase"/>
    <property type="match status" value="1"/>
</dbReference>
<evidence type="ECO:0000259" key="7">
    <source>
        <dbReference type="SMART" id="SM00853"/>
    </source>
</evidence>
<evidence type="ECO:0000313" key="10">
    <source>
        <dbReference type="Proteomes" id="UP000032233"/>
    </source>
</evidence>
<dbReference type="InParanoid" id="A0A0D2IZJ6"/>
<dbReference type="CDD" id="cd00782">
    <property type="entry name" value="MutL_Trans"/>
    <property type="match status" value="1"/>
</dbReference>
<dbReference type="HAMAP" id="MF_00149">
    <property type="entry name" value="DNA_mis_repair"/>
    <property type="match status" value="1"/>
</dbReference>
<dbReference type="InterPro" id="IPR014790">
    <property type="entry name" value="MutL_C"/>
</dbReference>
<dbReference type="Proteomes" id="UP000032233">
    <property type="component" value="Unassembled WGS sequence"/>
</dbReference>
<comment type="similarity">
    <text evidence="1 5">Belongs to the DNA mismatch repair MutL/HexB family.</text>
</comment>
<dbReference type="PANTHER" id="PTHR10073:SF12">
    <property type="entry name" value="DNA MISMATCH REPAIR PROTEIN MLH1"/>
    <property type="match status" value="1"/>
</dbReference>
<gene>
    <name evidence="5" type="primary">mutL</name>
    <name evidence="9" type="ORF">X474_24560</name>
</gene>
<dbReference type="InterPro" id="IPR002099">
    <property type="entry name" value="MutL/Mlh/PMS"/>
</dbReference>
<dbReference type="InterPro" id="IPR014762">
    <property type="entry name" value="DNA_mismatch_repair_CS"/>
</dbReference>
<dbReference type="GO" id="GO:0030983">
    <property type="term" value="F:mismatched DNA binding"/>
    <property type="evidence" value="ECO:0007669"/>
    <property type="project" value="InterPro"/>
</dbReference>
<comment type="caution">
    <text evidence="9">The sequence shown here is derived from an EMBL/GenBank/DDBJ whole genome shotgun (WGS) entry which is preliminary data.</text>
</comment>
<sequence>MDKQIKNNRVRVLPEAVANQIAAGEVVERPASVLKELVENSLDAGSTRIGVEVQGGGRRLIRVVDNGHGMEPDDMLLALERHATSKVLRAEDLVSVSTLGFRGEALPSVAAVSKLLMRSRTAQNEVGSELKVVGGSIREVKETGCPVGTLIEVKDLFHNTPARRKFLKSATTENSHLTQTMFRLALANPKVAFRFKSGSRQVFDLPATDDLKGRVAALLGRDTAARMVPLYEESGPLFITGLAGLPSLSRTGYDQVYTFVNGRYVRDKVLIHAVGQAYLGLFAERRRPVMVVHVRLDPALVDVNVHPAKTEVRFREANLVHDAFVQGIRRGLAQSQEKEPAGPATTARTFSRPYQPETAPVNPLPRVAEPGLPEPEQGRKSWLKDDFSSGINYRPGRTEQLNTISTPALDSFASTPPESSVEPGKTPGFKPRPLFEPAGDVTVLGQLHNLYIVCAWPKGLLIIDQHAAHERLAYDRMRRGLEQGHCPRQGLLSPVTMELTPVEADWAARQAEDWSRLGLVLEPFGGLTWAITAIPQFLMGKDPAPVVRDLLAELAQSGVSASTPEFAEVSLRSLACRSAIKQGQHLSHAELNDLAAKVASLPPPVTCPHGRPVMLAVSAYELGRLFKRSETKEDD</sequence>
<dbReference type="Pfam" id="PF01119">
    <property type="entry name" value="DNA_mis_repair"/>
    <property type="match status" value="1"/>
</dbReference>
<evidence type="ECO:0000256" key="4">
    <source>
        <dbReference type="ARBA" id="ARBA00023204"/>
    </source>
</evidence>
<dbReference type="PATRIC" id="fig|1429043.3.peg.5197"/>
<dbReference type="Gene3D" id="3.30.1370.100">
    <property type="entry name" value="MutL, C-terminal domain, regulatory subdomain"/>
    <property type="match status" value="1"/>
</dbReference>
<dbReference type="InterPro" id="IPR013507">
    <property type="entry name" value="DNA_mismatch_S5_2-like"/>
</dbReference>
<dbReference type="SMART" id="SM00853">
    <property type="entry name" value="MutL_C"/>
    <property type="match status" value="1"/>
</dbReference>
<feature type="domain" description="MutL C-terminal dimerisation" evidence="7">
    <location>
        <begin position="443"/>
        <end position="586"/>
    </location>
</feature>
<dbReference type="GO" id="GO:0016887">
    <property type="term" value="F:ATP hydrolysis activity"/>
    <property type="evidence" value="ECO:0007669"/>
    <property type="project" value="InterPro"/>
</dbReference>
<dbReference type="OrthoDB" id="9763467at2"/>
<evidence type="ECO:0000256" key="3">
    <source>
        <dbReference type="ARBA" id="ARBA00022763"/>
    </source>
</evidence>
<feature type="compositionally biased region" description="Basic and acidic residues" evidence="6">
    <location>
        <begin position="376"/>
        <end position="386"/>
    </location>
</feature>
<dbReference type="InterPro" id="IPR020667">
    <property type="entry name" value="DNA_mismatch_repair_MutL"/>
</dbReference>
<dbReference type="NCBIfam" id="TIGR00585">
    <property type="entry name" value="mutl"/>
    <property type="match status" value="1"/>
</dbReference>
<dbReference type="RefSeq" id="WP_044352031.1">
    <property type="nucleotide sequence ID" value="NZ_AZAC01000056.1"/>
</dbReference>
<accession>A0A0D2IZJ6</accession>
<evidence type="ECO:0000256" key="5">
    <source>
        <dbReference type="HAMAP-Rule" id="MF_00149"/>
    </source>
</evidence>
<dbReference type="SUPFAM" id="SSF118116">
    <property type="entry name" value="DNA mismatch repair protein MutL"/>
    <property type="match status" value="1"/>
</dbReference>
<proteinExistence type="inferred from homology"/>
<dbReference type="Pfam" id="PF08676">
    <property type="entry name" value="MutL_C"/>
    <property type="match status" value="1"/>
</dbReference>
<dbReference type="InterPro" id="IPR042121">
    <property type="entry name" value="MutL_C_regsub"/>
</dbReference>
<dbReference type="InterPro" id="IPR037198">
    <property type="entry name" value="MutL_C_sf"/>
</dbReference>
<dbReference type="InterPro" id="IPR038973">
    <property type="entry name" value="MutL/Mlh/Pms-like"/>
</dbReference>
<name>A0A0D2IZJ6_9BACT</name>
<dbReference type="CDD" id="cd16926">
    <property type="entry name" value="HATPase_MutL-MLH-PMS-like"/>
    <property type="match status" value="1"/>
</dbReference>
<keyword evidence="3 5" id="KW-0227">DNA damage</keyword>
<dbReference type="Pfam" id="PF13589">
    <property type="entry name" value="HATPase_c_3"/>
    <property type="match status" value="1"/>
</dbReference>
<keyword evidence="10" id="KW-1185">Reference proteome</keyword>
<dbReference type="PANTHER" id="PTHR10073">
    <property type="entry name" value="DNA MISMATCH REPAIR PROTEIN MLH, PMS, MUTL"/>
    <property type="match status" value="1"/>
</dbReference>
<protein>
    <recommendedName>
        <fullName evidence="2 5">DNA mismatch repair protein MutL</fullName>
    </recommendedName>
</protein>
<keyword evidence="4 5" id="KW-0234">DNA repair</keyword>
<evidence type="ECO:0000313" key="9">
    <source>
        <dbReference type="EMBL" id="KIX11434.1"/>
    </source>
</evidence>
<organism evidence="9 10">
    <name type="scientific">Dethiosulfatarculus sandiegensis</name>
    <dbReference type="NCBI Taxonomy" id="1429043"/>
    <lineage>
        <taxon>Bacteria</taxon>
        <taxon>Pseudomonadati</taxon>
        <taxon>Thermodesulfobacteriota</taxon>
        <taxon>Desulfarculia</taxon>
        <taxon>Desulfarculales</taxon>
        <taxon>Desulfarculaceae</taxon>
        <taxon>Dethiosulfatarculus</taxon>
    </lineage>
</organism>
<dbReference type="InterPro" id="IPR014721">
    <property type="entry name" value="Ribsml_uS5_D2-typ_fold_subgr"/>
</dbReference>
<dbReference type="AlphaFoldDB" id="A0A0D2IZJ6"/>
<dbReference type="Gene3D" id="3.30.230.10">
    <property type="match status" value="1"/>
</dbReference>
<dbReference type="STRING" id="1429043.X474_24560"/>
<dbReference type="FunFam" id="3.30.565.10:FF:000003">
    <property type="entry name" value="DNA mismatch repair endonuclease MutL"/>
    <property type="match status" value="1"/>
</dbReference>
<dbReference type="GO" id="GO:0140664">
    <property type="term" value="F:ATP-dependent DNA damage sensor activity"/>
    <property type="evidence" value="ECO:0007669"/>
    <property type="project" value="InterPro"/>
</dbReference>
<dbReference type="InterPro" id="IPR020568">
    <property type="entry name" value="Ribosomal_Su5_D2-typ_SF"/>
</dbReference>
<dbReference type="Gene3D" id="3.30.1540.20">
    <property type="entry name" value="MutL, C-terminal domain, dimerisation subdomain"/>
    <property type="match status" value="1"/>
</dbReference>
<dbReference type="SMART" id="SM01340">
    <property type="entry name" value="DNA_mis_repair"/>
    <property type="match status" value="1"/>
</dbReference>
<feature type="region of interest" description="Disordered" evidence="6">
    <location>
        <begin position="333"/>
        <end position="386"/>
    </location>
</feature>
<comment type="function">
    <text evidence="5">This protein is involved in the repair of mismatches in DNA. It is required for dam-dependent methyl-directed DNA mismatch repair. May act as a 'molecular matchmaker', a protein that promotes the formation of a stable complex between two or more DNA-binding proteins in an ATP-dependent manner without itself being part of a final effector complex.</text>
</comment>
<dbReference type="InterPro" id="IPR042120">
    <property type="entry name" value="MutL_C_dimsub"/>
</dbReference>
<dbReference type="Gene3D" id="3.30.565.10">
    <property type="entry name" value="Histidine kinase-like ATPase, C-terminal domain"/>
    <property type="match status" value="1"/>
</dbReference>
<feature type="domain" description="DNA mismatch repair protein S5" evidence="8">
    <location>
        <begin position="215"/>
        <end position="333"/>
    </location>
</feature>
<dbReference type="InterPro" id="IPR036890">
    <property type="entry name" value="HATPase_C_sf"/>
</dbReference>
<dbReference type="GO" id="GO:0032300">
    <property type="term" value="C:mismatch repair complex"/>
    <property type="evidence" value="ECO:0007669"/>
    <property type="project" value="InterPro"/>
</dbReference>
<dbReference type="GO" id="GO:0005524">
    <property type="term" value="F:ATP binding"/>
    <property type="evidence" value="ECO:0007669"/>
    <property type="project" value="InterPro"/>
</dbReference>
<reference evidence="9 10" key="1">
    <citation type="submission" date="2013-11" db="EMBL/GenBank/DDBJ databases">
        <title>Metagenomic analysis of a methanogenic consortium involved in long chain n-alkane degradation.</title>
        <authorList>
            <person name="Davidova I.A."/>
            <person name="Callaghan A.V."/>
            <person name="Wawrik B."/>
            <person name="Pruitt S."/>
            <person name="Marks C."/>
            <person name="Duncan K.E."/>
            <person name="Suflita J.M."/>
        </authorList>
    </citation>
    <scope>NUCLEOTIDE SEQUENCE [LARGE SCALE GENOMIC DNA]</scope>
    <source>
        <strain evidence="9 10">SPR</strain>
    </source>
</reference>
<evidence type="ECO:0000256" key="1">
    <source>
        <dbReference type="ARBA" id="ARBA00006082"/>
    </source>
</evidence>
<evidence type="ECO:0000256" key="6">
    <source>
        <dbReference type="SAM" id="MobiDB-lite"/>
    </source>
</evidence>
<dbReference type="PROSITE" id="PS00058">
    <property type="entry name" value="DNA_MISMATCH_REPAIR_1"/>
    <property type="match status" value="1"/>
</dbReference>
<dbReference type="GO" id="GO:0006298">
    <property type="term" value="P:mismatch repair"/>
    <property type="evidence" value="ECO:0007669"/>
    <property type="project" value="UniProtKB-UniRule"/>
</dbReference>